<dbReference type="Gene3D" id="3.30.40.220">
    <property type="match status" value="1"/>
</dbReference>
<accession>A0AB74UMJ1</accession>
<gene>
    <name evidence="1" type="ORF">BL57_140c</name>
</gene>
<proteinExistence type="predicted"/>
<evidence type="ECO:0000313" key="1">
    <source>
        <dbReference type="EMBL" id="XHV10612.1"/>
    </source>
</evidence>
<organism evidence="1">
    <name type="scientific">Caulobacter phage BL57</name>
    <dbReference type="NCBI Taxonomy" id="3348355"/>
    <lineage>
        <taxon>Viruses</taxon>
    </lineage>
</organism>
<reference evidence="1" key="1">
    <citation type="submission" date="2024-10" db="EMBL/GenBank/DDBJ databases">
        <title>Genetic diversity among independent isolates of the Dolichocephalovirinae subfamily.</title>
        <authorList>
            <person name="Ely B."/>
            <person name="Thomas Q."/>
            <person name="Mohammadi T."/>
        </authorList>
    </citation>
    <scope>NUCLEOTIDE SEQUENCE</scope>
</reference>
<dbReference type="EMBL" id="PQ287320">
    <property type="protein sequence ID" value="XHV10612.1"/>
    <property type="molecule type" value="Genomic_DNA"/>
</dbReference>
<sequence>MHDHSPSLDRIDNALGYVPGNVVVVSWKANRLKNSGSLQDLKALLTFYESLQEQS</sequence>
<protein>
    <submittedName>
        <fullName evidence="1">Uncharacterized protein</fullName>
    </submittedName>
</protein>
<name>A0AB74UMJ1_9VIRU</name>